<feature type="domain" description="A-factor biosynthesis hotdog" evidence="1">
    <location>
        <begin position="69"/>
        <end position="197"/>
    </location>
</feature>
<dbReference type="eggNOG" id="ENOG5030SRQ">
    <property type="taxonomic scope" value="Bacteria"/>
</dbReference>
<evidence type="ECO:0000259" key="1">
    <source>
        <dbReference type="Pfam" id="PF03756"/>
    </source>
</evidence>
<accession>A0A099LWH5</accession>
<dbReference type="STRING" id="29495.EA26_12155"/>
<evidence type="ECO:0000313" key="2">
    <source>
        <dbReference type="EMBL" id="KGK12024.1"/>
    </source>
</evidence>
<dbReference type="EMBL" id="JMCG01000001">
    <property type="protein sequence ID" value="KGK12024.1"/>
    <property type="molecule type" value="Genomic_DNA"/>
</dbReference>
<reference evidence="2 3" key="1">
    <citation type="submission" date="2014-04" db="EMBL/GenBank/DDBJ databases">
        <title>Genome sequencing of Vibrio navarrensis strains.</title>
        <authorList>
            <person name="Gladney L.M."/>
            <person name="Katz L.S."/>
            <person name="Marino-Ramirez L."/>
            <person name="Jordan I.K."/>
        </authorList>
    </citation>
    <scope>NUCLEOTIDE SEQUENCE [LARGE SCALE GENOMIC DNA]</scope>
    <source>
        <strain evidence="2 3">ATCC 51183</strain>
    </source>
</reference>
<organism evidence="2 3">
    <name type="scientific">Vibrio navarrensis</name>
    <dbReference type="NCBI Taxonomy" id="29495"/>
    <lineage>
        <taxon>Bacteria</taxon>
        <taxon>Pseudomonadati</taxon>
        <taxon>Pseudomonadota</taxon>
        <taxon>Gammaproteobacteria</taxon>
        <taxon>Vibrionales</taxon>
        <taxon>Vibrionaceae</taxon>
        <taxon>Vibrio</taxon>
    </lineage>
</organism>
<proteinExistence type="predicted"/>
<comment type="caution">
    <text evidence="2">The sequence shown here is derived from an EMBL/GenBank/DDBJ whole genome shotgun (WGS) entry which is preliminary data.</text>
</comment>
<dbReference type="InterPro" id="IPR005509">
    <property type="entry name" value="AfsA_hotdog_dom"/>
</dbReference>
<dbReference type="Pfam" id="PF03756">
    <property type="entry name" value="AfsA"/>
    <property type="match status" value="1"/>
</dbReference>
<evidence type="ECO:0000313" key="3">
    <source>
        <dbReference type="Proteomes" id="UP000029994"/>
    </source>
</evidence>
<protein>
    <recommendedName>
        <fullName evidence="1">A-factor biosynthesis hotdog domain-containing protein</fullName>
    </recommendedName>
</protein>
<sequence>MTVDEFKQALFSRAVSGDLRVIIGQGVELNDLMTMQHLSLSYQKLGFSVSIEEAGKVHDQVDHSHQCSVHKHNRQNVLISKPARVTDTLYTAWLSIQDENELLQDHMTGQHIQGMVLTESARQMMLSVTENFYLAEEERGNRYFVLNRVNSEYINFTFPLDVRIDFVIHSLNKNKRGVIKAKSKAILYQGATHLAEIDIDYSVYDKAFISDRESELASDVVASFFAKLDAVSKAA</sequence>
<dbReference type="AlphaFoldDB" id="A0A099LWH5"/>
<gene>
    <name evidence="2" type="ORF">EA26_12155</name>
</gene>
<name>A0A099LWH5_9VIBR</name>
<dbReference type="Proteomes" id="UP000029994">
    <property type="component" value="Unassembled WGS sequence"/>
</dbReference>
<keyword evidence="3" id="KW-1185">Reference proteome</keyword>